<dbReference type="Gene3D" id="1.10.10.60">
    <property type="entry name" value="Homeodomain-like"/>
    <property type="match status" value="2"/>
</dbReference>
<dbReference type="PANTHER" id="PTHR43547">
    <property type="entry name" value="TWO-COMPONENT HISTIDINE KINASE"/>
    <property type="match status" value="1"/>
</dbReference>
<evidence type="ECO:0000256" key="4">
    <source>
        <dbReference type="ARBA" id="ARBA00023015"/>
    </source>
</evidence>
<dbReference type="Pfam" id="PF07495">
    <property type="entry name" value="Y_Y_Y"/>
    <property type="match status" value="1"/>
</dbReference>
<keyword evidence="8" id="KW-0812">Transmembrane</keyword>
<evidence type="ECO:0000256" key="5">
    <source>
        <dbReference type="ARBA" id="ARBA00023125"/>
    </source>
</evidence>
<dbReference type="InterPro" id="IPR011123">
    <property type="entry name" value="Y_Y_Y"/>
</dbReference>
<dbReference type="SUPFAM" id="SSF47384">
    <property type="entry name" value="Homodimeric domain of signal transducing histidine kinase"/>
    <property type="match status" value="1"/>
</dbReference>
<dbReference type="Pfam" id="PF07494">
    <property type="entry name" value="Reg_prop"/>
    <property type="match status" value="5"/>
</dbReference>
<sequence>MNFYSLTNVDGLSYSFVSCLEQGQNKLLWIGTGKGLNCYDGTTISRYYKNDSQFSLPHDKINSLKYTDKKKLFIGTEDGLCVFQDSMNNFIPIHYKGKSISIIHDIIKFKNNELFVTSSSGVYKVIDKENEIVVQKVSSNTNIKGIFVDVFHHIWMYTNDEVIYSTPDFKTIESYEIKVDNTLKSAQITSAFLSTSGSFWIGTTYNGLYRFDRKSHQFKVKYTGDIKEGTQLKYIRCINEDKFGRLWIGTENGLFVYNTNSDDFLHFTQSFEISKNYINDNAIYSIFEGQEGIMWIGTYFGGVNYTSLNATGFQNFIPDGGRLSLKGKAVSDIIEDDNNRLWIGTEDKGISIYSPHDNSFDYLTQDQNNKKGLCGNNVHALLKDFEGNIWAGTYMDGLNKINPSTFEVEQFKANKNSISNNSIYALYIGRNRQMYIGSMNGIDIYNFETKLFRQFEPELLKGKIVDDIIEDERGSIWISTYNSGLFRYNSEIDSMYNYGMKDGLHSNSFISSLIDSQSRLWFGTRGGGLIQYNYKTNSFIHYDTDDGLTENDVYGILEARDGFLWLSTNRGILKFNPITGKVVINYTTKHGIIADQFNFKSYYKDSNEMLYFGSVYGLTYFDPVEVYKTSYKSTPLFTSIESINGPIQNDSTLNLPQNINFAKEIILDYEMDEVTFSFTLPTYHPIVNSDYSYMLEGFDQDWKIVKNKSNKVSYTNLDPGNYTFRVKFSNDGNTFNTLEKSIKVKVLPHPLKTTYAFVLYGILLISILYIIYIRIDKRRKQRAAIKIAKIEENKKIELEEHKLNFFTNISHEFKTPLTIILALIEEMSLDSNNTFTSQTQRSFKTLERNALRLKFLISQLMEFREIETEHSPLILSKFDINKKINNIYTSFTVLFEKKGLNYTIKSNLKELEVVSDAEKIEKIFSNLFSNAFKYTKEEGKIVLETSLEKNNILLVKISNTGELLTNEDRERIFAPFYKKEKSIDNTGIGMAIVKSLTSLLSGEIELETEEELGNVFIIKLPLDTFCEKDINVNQEDVYSSFTKDLITSIGEDEYVESTELKVSDQKYNILIAEDNPDLSRHLKSYLSKYFNIRTAKNGKEAIKLVEKEAPDLIVSDVLMPIMGGLDLCSTIKKSDEFSHIPVILLTALSSDIDKIEALKQGADSYMSKPFSFEELKVKITNLLTSKSRLKQHFKDSGLLSEETLHLRNKDEELIILINQFINENIENENFGVEQLAELLSLSRSVLYGKIKTMTGLSTVDYINTIKLNKAKKMILSTDFSISEIAFKTGYSDANYFSRIFKKFNSISPTQYRKVNKETTETILE</sequence>
<dbReference type="PROSITE" id="PS50110">
    <property type="entry name" value="RESPONSE_REGULATORY"/>
    <property type="match status" value="1"/>
</dbReference>
<keyword evidence="4" id="KW-0805">Transcription regulation</keyword>
<dbReference type="Gene3D" id="2.130.10.10">
    <property type="entry name" value="YVTN repeat-like/Quinoprotein amine dehydrogenase"/>
    <property type="match status" value="2"/>
</dbReference>
<dbReference type="RefSeq" id="WP_158631182.1">
    <property type="nucleotide sequence ID" value="NZ_CP076129.1"/>
</dbReference>
<dbReference type="InterPro" id="IPR018060">
    <property type="entry name" value="HTH_AraC"/>
</dbReference>
<dbReference type="EMBL" id="CP076129">
    <property type="protein sequence ID" value="QWG09270.1"/>
    <property type="molecule type" value="Genomic_DNA"/>
</dbReference>
<dbReference type="InterPro" id="IPR001789">
    <property type="entry name" value="Sig_transdc_resp-reg_receiver"/>
</dbReference>
<dbReference type="SMART" id="SM00388">
    <property type="entry name" value="HisKA"/>
    <property type="match status" value="1"/>
</dbReference>
<dbReference type="InterPro" id="IPR005467">
    <property type="entry name" value="His_kinase_dom"/>
</dbReference>
<feature type="domain" description="Response regulatory" evidence="11">
    <location>
        <begin position="1068"/>
        <end position="1183"/>
    </location>
</feature>
<feature type="modified residue" description="4-aspartylphosphate" evidence="7">
    <location>
        <position position="1116"/>
    </location>
</feature>
<evidence type="ECO:0000259" key="11">
    <source>
        <dbReference type="PROSITE" id="PS50110"/>
    </source>
</evidence>
<dbReference type="InterPro" id="IPR011047">
    <property type="entry name" value="Quinoprotein_ADH-like_sf"/>
</dbReference>
<dbReference type="SMART" id="SM00448">
    <property type="entry name" value="REC"/>
    <property type="match status" value="1"/>
</dbReference>
<dbReference type="SUPFAM" id="SSF55874">
    <property type="entry name" value="ATPase domain of HSP90 chaperone/DNA topoisomerase II/histidine kinase"/>
    <property type="match status" value="1"/>
</dbReference>
<dbReference type="Pfam" id="PF12833">
    <property type="entry name" value="HTH_18"/>
    <property type="match status" value="1"/>
</dbReference>
<dbReference type="SUPFAM" id="SSF63829">
    <property type="entry name" value="Calcium-dependent phosphotriesterase"/>
    <property type="match status" value="3"/>
</dbReference>
<dbReference type="SUPFAM" id="SSF50998">
    <property type="entry name" value="Quinoprotein alcohol dehydrogenase-like"/>
    <property type="match status" value="1"/>
</dbReference>
<dbReference type="Gene3D" id="3.30.565.10">
    <property type="entry name" value="Histidine kinase-like ATPase, C-terminal domain"/>
    <property type="match status" value="1"/>
</dbReference>
<dbReference type="InterPro" id="IPR015943">
    <property type="entry name" value="WD40/YVTN_repeat-like_dom_sf"/>
</dbReference>
<dbReference type="Pfam" id="PF02518">
    <property type="entry name" value="HATPase_c"/>
    <property type="match status" value="1"/>
</dbReference>
<keyword evidence="8" id="KW-1133">Transmembrane helix</keyword>
<dbReference type="InterPro" id="IPR004358">
    <property type="entry name" value="Sig_transdc_His_kin-like_C"/>
</dbReference>
<keyword evidence="5" id="KW-0238">DNA-binding</keyword>
<evidence type="ECO:0000259" key="9">
    <source>
        <dbReference type="PROSITE" id="PS01124"/>
    </source>
</evidence>
<dbReference type="SUPFAM" id="SSF52172">
    <property type="entry name" value="CheY-like"/>
    <property type="match status" value="1"/>
</dbReference>
<protein>
    <recommendedName>
        <fullName evidence="2">histidine kinase</fullName>
        <ecNumber evidence="2">2.7.13.3</ecNumber>
    </recommendedName>
</protein>
<keyword evidence="8" id="KW-0472">Membrane</keyword>
<evidence type="ECO:0000256" key="8">
    <source>
        <dbReference type="SAM" id="Phobius"/>
    </source>
</evidence>
<dbReference type="PROSITE" id="PS01124">
    <property type="entry name" value="HTH_ARAC_FAMILY_2"/>
    <property type="match status" value="1"/>
</dbReference>
<evidence type="ECO:0000256" key="6">
    <source>
        <dbReference type="ARBA" id="ARBA00023163"/>
    </source>
</evidence>
<keyword evidence="3 7" id="KW-0597">Phosphoprotein</keyword>
<dbReference type="EC" id="2.7.13.3" evidence="2"/>
<dbReference type="InterPro" id="IPR013783">
    <property type="entry name" value="Ig-like_fold"/>
</dbReference>
<dbReference type="InterPro" id="IPR009057">
    <property type="entry name" value="Homeodomain-like_sf"/>
</dbReference>
<evidence type="ECO:0000256" key="7">
    <source>
        <dbReference type="PROSITE-ProRule" id="PRU00169"/>
    </source>
</evidence>
<gene>
    <name evidence="12" type="ORF">KM029_21945</name>
</gene>
<keyword evidence="13" id="KW-1185">Reference proteome</keyword>
<dbReference type="Pfam" id="PF00072">
    <property type="entry name" value="Response_reg"/>
    <property type="match status" value="1"/>
</dbReference>
<dbReference type="InterPro" id="IPR036097">
    <property type="entry name" value="HisK_dim/P_sf"/>
</dbReference>
<dbReference type="Pfam" id="PF00512">
    <property type="entry name" value="HisKA"/>
    <property type="match status" value="1"/>
</dbReference>
<name>A0ABX8H0B8_9BACT</name>
<evidence type="ECO:0000256" key="2">
    <source>
        <dbReference type="ARBA" id="ARBA00012438"/>
    </source>
</evidence>
<dbReference type="InterPro" id="IPR011006">
    <property type="entry name" value="CheY-like_superfamily"/>
</dbReference>
<dbReference type="InterPro" id="IPR003661">
    <property type="entry name" value="HisK_dim/P_dom"/>
</dbReference>
<dbReference type="Gene3D" id="1.10.287.130">
    <property type="match status" value="1"/>
</dbReference>
<dbReference type="Proteomes" id="UP000682802">
    <property type="component" value="Chromosome 2"/>
</dbReference>
<dbReference type="Gene3D" id="2.60.40.10">
    <property type="entry name" value="Immunoglobulins"/>
    <property type="match status" value="1"/>
</dbReference>
<dbReference type="InterPro" id="IPR011110">
    <property type="entry name" value="Reg_prop"/>
</dbReference>
<dbReference type="PANTHER" id="PTHR43547:SF2">
    <property type="entry name" value="HYBRID SIGNAL TRANSDUCTION HISTIDINE KINASE C"/>
    <property type="match status" value="1"/>
</dbReference>
<evidence type="ECO:0000256" key="1">
    <source>
        <dbReference type="ARBA" id="ARBA00000085"/>
    </source>
</evidence>
<dbReference type="CDD" id="cd17574">
    <property type="entry name" value="REC_OmpR"/>
    <property type="match status" value="1"/>
</dbReference>
<evidence type="ECO:0000313" key="12">
    <source>
        <dbReference type="EMBL" id="QWG09270.1"/>
    </source>
</evidence>
<dbReference type="PROSITE" id="PS00041">
    <property type="entry name" value="HTH_ARAC_FAMILY_1"/>
    <property type="match status" value="1"/>
</dbReference>
<accession>A0ABX8H0B8</accession>
<feature type="domain" description="HTH araC/xylS-type" evidence="9">
    <location>
        <begin position="1215"/>
        <end position="1314"/>
    </location>
</feature>
<dbReference type="SMART" id="SM00387">
    <property type="entry name" value="HATPase_c"/>
    <property type="match status" value="1"/>
</dbReference>
<keyword evidence="6" id="KW-0804">Transcription</keyword>
<dbReference type="Gene3D" id="3.40.50.2300">
    <property type="match status" value="1"/>
</dbReference>
<dbReference type="InterPro" id="IPR018062">
    <property type="entry name" value="HTH_AraC-typ_CS"/>
</dbReference>
<comment type="catalytic activity">
    <reaction evidence="1">
        <text>ATP + protein L-histidine = ADP + protein N-phospho-L-histidine.</text>
        <dbReference type="EC" id="2.7.13.3"/>
    </reaction>
</comment>
<dbReference type="SUPFAM" id="SSF46689">
    <property type="entry name" value="Homeodomain-like"/>
    <property type="match status" value="1"/>
</dbReference>
<dbReference type="CDD" id="cd00082">
    <property type="entry name" value="HisKA"/>
    <property type="match status" value="1"/>
</dbReference>
<dbReference type="InterPro" id="IPR003594">
    <property type="entry name" value="HATPase_dom"/>
</dbReference>
<proteinExistence type="predicted"/>
<feature type="transmembrane region" description="Helical" evidence="8">
    <location>
        <begin position="754"/>
        <end position="772"/>
    </location>
</feature>
<dbReference type="PROSITE" id="PS50109">
    <property type="entry name" value="HIS_KIN"/>
    <property type="match status" value="1"/>
</dbReference>
<dbReference type="InterPro" id="IPR036890">
    <property type="entry name" value="HATPase_C_sf"/>
</dbReference>
<evidence type="ECO:0000259" key="10">
    <source>
        <dbReference type="PROSITE" id="PS50109"/>
    </source>
</evidence>
<organism evidence="12 13">
    <name type="scientific">Flammeovirga kamogawensis</name>
    <dbReference type="NCBI Taxonomy" id="373891"/>
    <lineage>
        <taxon>Bacteria</taxon>
        <taxon>Pseudomonadati</taxon>
        <taxon>Bacteroidota</taxon>
        <taxon>Cytophagia</taxon>
        <taxon>Cytophagales</taxon>
        <taxon>Flammeovirgaceae</taxon>
        <taxon>Flammeovirga</taxon>
    </lineage>
</organism>
<dbReference type="PRINTS" id="PR00344">
    <property type="entry name" value="BCTRLSENSOR"/>
</dbReference>
<feature type="domain" description="Histidine kinase" evidence="10">
    <location>
        <begin position="808"/>
        <end position="1024"/>
    </location>
</feature>
<evidence type="ECO:0000313" key="13">
    <source>
        <dbReference type="Proteomes" id="UP000682802"/>
    </source>
</evidence>
<evidence type="ECO:0000256" key="3">
    <source>
        <dbReference type="ARBA" id="ARBA00022553"/>
    </source>
</evidence>
<dbReference type="SMART" id="SM00342">
    <property type="entry name" value="HTH_ARAC"/>
    <property type="match status" value="1"/>
</dbReference>
<reference evidence="12 13" key="1">
    <citation type="submission" date="2021-05" db="EMBL/GenBank/DDBJ databases">
        <title>Comparative genomic studies on the polysaccharide-degrading batcterial strains of the Flammeovirga genus.</title>
        <authorList>
            <person name="Zewei F."/>
            <person name="Zheng Z."/>
            <person name="Yu L."/>
            <person name="Ruyue G."/>
            <person name="Yanhong M."/>
            <person name="Yuanyuan C."/>
            <person name="Jingyan G."/>
            <person name="Wenjun H."/>
        </authorList>
    </citation>
    <scope>NUCLEOTIDE SEQUENCE [LARGE SCALE GENOMIC DNA]</scope>
    <source>
        <strain evidence="12 13">YS10</strain>
    </source>
</reference>
<dbReference type="CDD" id="cd00146">
    <property type="entry name" value="PKD"/>
    <property type="match status" value="1"/>
</dbReference>